<feature type="binding site" evidence="1">
    <location>
        <position position="59"/>
    </location>
    <ligand>
        <name>Zn(2+)</name>
        <dbReference type="ChEBI" id="CHEBI:29105"/>
        <note>catalytic</note>
    </ligand>
</feature>
<evidence type="ECO:0000313" key="4">
    <source>
        <dbReference type="WBParaSite" id="SSLN_0001263001-mRNA-1"/>
    </source>
</evidence>
<protein>
    <recommendedName>
        <fullName evidence="2">Metalloendopeptidase</fullName>
        <ecNumber evidence="2">3.4.24.-</ecNumber>
    </recommendedName>
</protein>
<dbReference type="InterPro" id="IPR024079">
    <property type="entry name" value="MetalloPept_cat_dom_sf"/>
</dbReference>
<dbReference type="PANTHER" id="PTHR10127">
    <property type="entry name" value="DISCOIDIN, CUB, EGF, LAMININ , AND ZINC METALLOPROTEASE DOMAIN CONTAINING"/>
    <property type="match status" value="1"/>
</dbReference>
<reference evidence="4" key="1">
    <citation type="submission" date="2016-06" db="UniProtKB">
        <authorList>
            <consortium name="WormBaseParasite"/>
        </authorList>
    </citation>
    <scope>IDENTIFICATION</scope>
</reference>
<dbReference type="WBParaSite" id="SSLN_0001263001-mRNA-1">
    <property type="protein sequence ID" value="SSLN_0001263001-mRNA-1"/>
    <property type="gene ID" value="SSLN_0001263001"/>
</dbReference>
<keyword evidence="1 2" id="KW-0862">Zinc</keyword>
<dbReference type="AlphaFoldDB" id="A0A183T6S5"/>
<dbReference type="PROSITE" id="PS51864">
    <property type="entry name" value="ASTACIN"/>
    <property type="match status" value="1"/>
</dbReference>
<dbReference type="InterPro" id="IPR001506">
    <property type="entry name" value="Peptidase_M12A"/>
</dbReference>
<keyword evidence="1 2" id="KW-0479">Metal-binding</keyword>
<comment type="caution">
    <text evidence="1">Lacks conserved residue(s) required for the propagation of feature annotation.</text>
</comment>
<feature type="domain" description="Peptidase M12A" evidence="3">
    <location>
        <begin position="1"/>
        <end position="158"/>
    </location>
</feature>
<accession>A0A183T6S5</accession>
<dbReference type="PANTHER" id="PTHR10127:SF850">
    <property type="entry name" value="METALLOENDOPEPTIDASE"/>
    <property type="match status" value="1"/>
</dbReference>
<organism evidence="4">
    <name type="scientific">Schistocephalus solidus</name>
    <name type="common">Tapeworm</name>
    <dbReference type="NCBI Taxonomy" id="70667"/>
    <lineage>
        <taxon>Eukaryota</taxon>
        <taxon>Metazoa</taxon>
        <taxon>Spiralia</taxon>
        <taxon>Lophotrochozoa</taxon>
        <taxon>Platyhelminthes</taxon>
        <taxon>Cestoda</taxon>
        <taxon>Eucestoda</taxon>
        <taxon>Diphyllobothriidea</taxon>
        <taxon>Diphyllobothriidae</taxon>
        <taxon>Schistocephalus</taxon>
    </lineage>
</organism>
<proteinExistence type="predicted"/>
<dbReference type="Gene3D" id="3.40.390.10">
    <property type="entry name" value="Collagenase (Catalytic Domain)"/>
    <property type="match status" value="1"/>
</dbReference>
<keyword evidence="1 2" id="KW-0482">Metalloprotease</keyword>
<keyword evidence="1 2" id="KW-0645">Protease</keyword>
<dbReference type="SMART" id="SM00235">
    <property type="entry name" value="ZnMc"/>
    <property type="match status" value="1"/>
</dbReference>
<name>A0A183T6S5_SCHSO</name>
<feature type="binding site" evidence="1">
    <location>
        <position position="55"/>
    </location>
    <ligand>
        <name>Zn(2+)</name>
        <dbReference type="ChEBI" id="CHEBI:29105"/>
        <note>catalytic</note>
    </ligand>
</feature>
<evidence type="ECO:0000259" key="3">
    <source>
        <dbReference type="PROSITE" id="PS51864"/>
    </source>
</evidence>
<feature type="binding site" evidence="1">
    <location>
        <position position="65"/>
    </location>
    <ligand>
        <name>Zn(2+)</name>
        <dbReference type="ChEBI" id="CHEBI:29105"/>
        <note>catalytic</note>
    </ligand>
</feature>
<dbReference type="Pfam" id="PF01400">
    <property type="entry name" value="Astacin"/>
    <property type="match status" value="1"/>
</dbReference>
<feature type="active site" evidence="1">
    <location>
        <position position="56"/>
    </location>
</feature>
<keyword evidence="1 2" id="KW-0378">Hydrolase</keyword>
<evidence type="ECO:0000256" key="2">
    <source>
        <dbReference type="RuleBase" id="RU361183"/>
    </source>
</evidence>
<evidence type="ECO:0000256" key="1">
    <source>
        <dbReference type="PROSITE-ProRule" id="PRU01211"/>
    </source>
</evidence>
<dbReference type="PRINTS" id="PR00480">
    <property type="entry name" value="ASTACIN"/>
</dbReference>
<comment type="cofactor">
    <cofactor evidence="1 2">
        <name>Zn(2+)</name>
        <dbReference type="ChEBI" id="CHEBI:29105"/>
    </cofactor>
    <text evidence="1 2">Binds 1 zinc ion per subunit.</text>
</comment>
<dbReference type="SUPFAM" id="SSF55486">
    <property type="entry name" value="Metalloproteases ('zincins'), catalytic domain"/>
    <property type="match status" value="1"/>
</dbReference>
<dbReference type="GO" id="GO:0008270">
    <property type="term" value="F:zinc ion binding"/>
    <property type="evidence" value="ECO:0007669"/>
    <property type="project" value="UniProtKB-UniRule"/>
</dbReference>
<dbReference type="GO" id="GO:0006508">
    <property type="term" value="P:proteolysis"/>
    <property type="evidence" value="ECO:0007669"/>
    <property type="project" value="UniProtKB-KW"/>
</dbReference>
<dbReference type="GO" id="GO:0004222">
    <property type="term" value="F:metalloendopeptidase activity"/>
    <property type="evidence" value="ECO:0007669"/>
    <property type="project" value="UniProtKB-UniRule"/>
</dbReference>
<dbReference type="InterPro" id="IPR006026">
    <property type="entry name" value="Peptidase_Metallo"/>
</dbReference>
<sequence>LLSDKAKYSANILKNYSTLLPHKHRCCARVGRQGDNQQQSISIAPKCENLGSVVHELGHVIGFWHEHSRPDRDAFVEIFTKNIETKNLFNFEQKSYNEVNSLGEPYDYDSIMHYRTNAFAKTDGLETMRPKHGSRRIGITSKPSKGDTKQVNMLYKCPCKSHFVCKIII</sequence>
<dbReference type="EC" id="3.4.24.-" evidence="2"/>